<keyword evidence="3" id="KW-1185">Reference proteome</keyword>
<comment type="caution">
    <text evidence="2">The sequence shown here is derived from an EMBL/GenBank/DDBJ whole genome shotgun (WGS) entry which is preliminary data.</text>
</comment>
<feature type="compositionally biased region" description="Basic and acidic residues" evidence="1">
    <location>
        <begin position="106"/>
        <end position="124"/>
    </location>
</feature>
<reference evidence="2" key="1">
    <citation type="submission" date="2021-02" db="EMBL/GenBank/DDBJ databases">
        <authorList>
            <person name="Dougan E. K."/>
            <person name="Rhodes N."/>
            <person name="Thang M."/>
            <person name="Chan C."/>
        </authorList>
    </citation>
    <scope>NUCLEOTIDE SEQUENCE</scope>
</reference>
<accession>A0A812SU37</accession>
<feature type="compositionally biased region" description="Basic and acidic residues" evidence="1">
    <location>
        <begin position="64"/>
        <end position="89"/>
    </location>
</feature>
<protein>
    <submittedName>
        <fullName evidence="2">Uncharacterized protein</fullName>
    </submittedName>
</protein>
<evidence type="ECO:0000256" key="1">
    <source>
        <dbReference type="SAM" id="MobiDB-lite"/>
    </source>
</evidence>
<dbReference type="EMBL" id="CAJNIZ010027536">
    <property type="protein sequence ID" value="CAE7501029.1"/>
    <property type="molecule type" value="Genomic_DNA"/>
</dbReference>
<feature type="compositionally biased region" description="Basic and acidic residues" evidence="1">
    <location>
        <begin position="30"/>
        <end position="41"/>
    </location>
</feature>
<name>A0A812SU37_SYMPI</name>
<dbReference type="Proteomes" id="UP000649617">
    <property type="component" value="Unassembled WGS sequence"/>
</dbReference>
<gene>
    <name evidence="2" type="ORF">SPIL2461_LOCUS12964</name>
</gene>
<feature type="non-terminal residue" evidence="2">
    <location>
        <position position="1"/>
    </location>
</feature>
<dbReference type="AlphaFoldDB" id="A0A812SU37"/>
<evidence type="ECO:0000313" key="3">
    <source>
        <dbReference type="Proteomes" id="UP000649617"/>
    </source>
</evidence>
<proteinExistence type="predicted"/>
<evidence type="ECO:0000313" key="2">
    <source>
        <dbReference type="EMBL" id="CAE7501029.1"/>
    </source>
</evidence>
<sequence length="144" mass="15334">QRRRQGTAERQEASGAYGGGRRGATGNSHAVRDPHHPRTADSSRPSAESAGGGSNLRSFLFNNRDGRPGHVEDRDQPLEGPIREGDLHNHTQGGSAHEFVDGNGGEAREVQARSSSHQDHEGRRALPGGPESLGLHNVEPAGEE</sequence>
<feature type="region of interest" description="Disordered" evidence="1">
    <location>
        <begin position="1"/>
        <end position="144"/>
    </location>
</feature>
<feature type="compositionally biased region" description="Basic and acidic residues" evidence="1">
    <location>
        <begin position="1"/>
        <end position="12"/>
    </location>
</feature>
<feature type="non-terminal residue" evidence="2">
    <location>
        <position position="144"/>
    </location>
</feature>
<organism evidence="2 3">
    <name type="scientific">Symbiodinium pilosum</name>
    <name type="common">Dinoflagellate</name>
    <dbReference type="NCBI Taxonomy" id="2952"/>
    <lineage>
        <taxon>Eukaryota</taxon>
        <taxon>Sar</taxon>
        <taxon>Alveolata</taxon>
        <taxon>Dinophyceae</taxon>
        <taxon>Suessiales</taxon>
        <taxon>Symbiodiniaceae</taxon>
        <taxon>Symbiodinium</taxon>
    </lineage>
</organism>